<evidence type="ECO:0000313" key="2">
    <source>
        <dbReference type="Proteomes" id="UP000031890"/>
    </source>
</evidence>
<dbReference type="KEGG" id="csx:CSING_00900"/>
<dbReference type="RefSeq" id="WP_042528887.1">
    <property type="nucleotide sequence ID" value="NZ_CP010827.1"/>
</dbReference>
<protein>
    <submittedName>
        <fullName evidence="1">Uncharacterized protein</fullName>
    </submittedName>
</protein>
<dbReference type="OrthoDB" id="4427402at2"/>
<dbReference type="Proteomes" id="UP000031890">
    <property type="component" value="Chromosome"/>
</dbReference>
<dbReference type="HOGENOM" id="CLU_870731_0_0_11"/>
<proteinExistence type="predicted"/>
<reference evidence="1 2" key="1">
    <citation type="journal article" date="2015" name="Genome Announc.">
        <title>Complete Genome Sequence and Annotation of Corynebacterium singulare DSM 44357, Isolated from a Human Semen Specimen.</title>
        <authorList>
            <person name="Merten M."/>
            <person name="Brinkrolf K."/>
            <person name="Albersmeier A."/>
            <person name="Kutter Y."/>
            <person name="Ruckert C."/>
            <person name="Tauch A."/>
        </authorList>
    </citation>
    <scope>NUCLEOTIDE SEQUENCE [LARGE SCALE GENOMIC DNA]</scope>
    <source>
        <strain evidence="1">IBS B52218</strain>
    </source>
</reference>
<gene>
    <name evidence="1" type="ORF">CSING_00900</name>
</gene>
<name>A0A0B6EZX8_9CORY</name>
<sequence>MAKYTLRDGESRRIGSDGILRVEAFEMGAGGASMELAIVGEGVDAVRVHDLSLMVHSLPERATIVVQPKRGGTFGQRSEVRLTVSNAGDSVTFPRVLIDAAEDSPERLAEVTPESGSYRLDAFGTSEGAGITDSAREVRSKMRRAELDVSGLDDVTVIVDGSASMQVNVNAKIIDAAAKYIDALSDAFKRFRATDGQDSIQTHKVDELSRFISGVISNGAERVGQRPWRGPSIASSTSLAIYVTDSPVASMLTTGVPTVVLITSAIGRQELELARINGTPRQVAFAVIDEDVAKQLETGANTELSELTDRVTAMLKERNS</sequence>
<accession>A0A0B6EZX8</accession>
<dbReference type="STRING" id="161899.CSING_00900"/>
<dbReference type="EMBL" id="CP010827">
    <property type="protein sequence ID" value="AJI77745.1"/>
    <property type="molecule type" value="Genomic_DNA"/>
</dbReference>
<organism evidence="1 2">
    <name type="scientific">Corynebacterium singulare</name>
    <dbReference type="NCBI Taxonomy" id="161899"/>
    <lineage>
        <taxon>Bacteria</taxon>
        <taxon>Bacillati</taxon>
        <taxon>Actinomycetota</taxon>
        <taxon>Actinomycetes</taxon>
        <taxon>Mycobacteriales</taxon>
        <taxon>Corynebacteriaceae</taxon>
        <taxon>Corynebacterium</taxon>
    </lineage>
</organism>
<evidence type="ECO:0000313" key="1">
    <source>
        <dbReference type="EMBL" id="AJI77745.1"/>
    </source>
</evidence>
<dbReference type="AlphaFoldDB" id="A0A0B6EZX8"/>